<dbReference type="InterPro" id="IPR000953">
    <property type="entry name" value="Chromo/chromo_shadow_dom"/>
</dbReference>
<dbReference type="InterPro" id="IPR051219">
    <property type="entry name" value="Heterochromatin_chromo-domain"/>
</dbReference>
<dbReference type="EMBL" id="SBIQ01000274">
    <property type="protein sequence ID" value="KAF7681023.1"/>
    <property type="molecule type" value="Genomic_DNA"/>
</dbReference>
<name>A0ABQ7HWA4_9MICR</name>
<sequence length="169" mass="20046">MSETDNIYTVEKILKSRKVNGKKQYLIKWEGYDDKHNTWEWETDILSKELIRNFEAGIKKKQRREKTKHTNEEHTSQKEVKTESTKTKKEILYSDAGIGRTLTNEWDDFIKKIVSVHRDNDTDKIMVEVEFTDGRRTVAPVSTLHYKAPLHLLRYYEENLCFSELSDDS</sequence>
<evidence type="ECO:0000259" key="4">
    <source>
        <dbReference type="PROSITE" id="PS50013"/>
    </source>
</evidence>
<comment type="caution">
    <text evidence="5">The sequence shown here is derived from an EMBL/GenBank/DDBJ whole genome shotgun (WGS) entry which is preliminary data.</text>
</comment>
<dbReference type="Gene3D" id="2.40.50.40">
    <property type="match status" value="2"/>
</dbReference>
<evidence type="ECO:0000256" key="1">
    <source>
        <dbReference type="ARBA" id="ARBA00004123"/>
    </source>
</evidence>
<dbReference type="InterPro" id="IPR017984">
    <property type="entry name" value="Chromo_dom_subgr"/>
</dbReference>
<dbReference type="PANTHER" id="PTHR22812">
    <property type="entry name" value="CHROMOBOX PROTEIN"/>
    <property type="match status" value="1"/>
</dbReference>
<accession>A0ABQ7HWA4</accession>
<evidence type="ECO:0000256" key="3">
    <source>
        <dbReference type="SAM" id="MobiDB-lite"/>
    </source>
</evidence>
<protein>
    <submittedName>
        <fullName evidence="5">Heterochromatin protein 1</fullName>
    </submittedName>
</protein>
<dbReference type="SUPFAM" id="SSF54160">
    <property type="entry name" value="Chromo domain-like"/>
    <property type="match status" value="2"/>
</dbReference>
<feature type="domain" description="Chromo" evidence="4">
    <location>
        <begin position="8"/>
        <end position="66"/>
    </location>
</feature>
<keyword evidence="6" id="KW-1185">Reference proteome</keyword>
<dbReference type="SMART" id="SM00298">
    <property type="entry name" value="CHROMO"/>
    <property type="match status" value="1"/>
</dbReference>
<gene>
    <name evidence="5" type="primary">Su(var)205</name>
    <name evidence="5" type="ORF">TCON_2362</name>
</gene>
<proteinExistence type="predicted"/>
<comment type="subcellular location">
    <subcellularLocation>
        <location evidence="1">Nucleus</location>
    </subcellularLocation>
</comment>
<dbReference type="InterPro" id="IPR016197">
    <property type="entry name" value="Chromo-like_dom_sf"/>
</dbReference>
<evidence type="ECO:0000256" key="2">
    <source>
        <dbReference type="ARBA" id="ARBA00023242"/>
    </source>
</evidence>
<evidence type="ECO:0000313" key="5">
    <source>
        <dbReference type="EMBL" id="KAF7681023.1"/>
    </source>
</evidence>
<keyword evidence="2" id="KW-0539">Nucleus</keyword>
<dbReference type="Pfam" id="PF00385">
    <property type="entry name" value="Chromo"/>
    <property type="match status" value="1"/>
</dbReference>
<organism evidence="5 6">
    <name type="scientific">Astathelohania contejeani</name>
    <dbReference type="NCBI Taxonomy" id="164912"/>
    <lineage>
        <taxon>Eukaryota</taxon>
        <taxon>Fungi</taxon>
        <taxon>Fungi incertae sedis</taxon>
        <taxon>Microsporidia</taxon>
        <taxon>Astathelohaniidae</taxon>
        <taxon>Astathelohania</taxon>
    </lineage>
</organism>
<evidence type="ECO:0000313" key="6">
    <source>
        <dbReference type="Proteomes" id="UP001516464"/>
    </source>
</evidence>
<dbReference type="PRINTS" id="PR00504">
    <property type="entry name" value="CHROMODOMAIN"/>
</dbReference>
<feature type="compositionally biased region" description="Basic and acidic residues" evidence="3">
    <location>
        <begin position="68"/>
        <end position="84"/>
    </location>
</feature>
<reference evidence="5 6" key="1">
    <citation type="submission" date="2019-01" db="EMBL/GenBank/DDBJ databases">
        <title>Genomes sequencing and comparative genomics of infectious freshwater microsporidia, Cucumispora dikerogammari and Thelohania contejeani.</title>
        <authorList>
            <person name="Cormier A."/>
            <person name="Giraud I."/>
            <person name="Wattier R."/>
            <person name="Teixeira M."/>
            <person name="Grandjean F."/>
            <person name="Rigaud T."/>
            <person name="Cordaux R."/>
        </authorList>
    </citation>
    <scope>NUCLEOTIDE SEQUENCE [LARGE SCALE GENOMIC DNA]</scope>
    <source>
        <strain evidence="5">T1</strain>
        <tissue evidence="5">Spores</tissue>
    </source>
</reference>
<dbReference type="InterPro" id="IPR008251">
    <property type="entry name" value="Chromo_shadow_dom"/>
</dbReference>
<dbReference type="InterPro" id="IPR023780">
    <property type="entry name" value="Chromo_domain"/>
</dbReference>
<dbReference type="PROSITE" id="PS50013">
    <property type="entry name" value="CHROMO_2"/>
    <property type="match status" value="1"/>
</dbReference>
<dbReference type="Pfam" id="PF01393">
    <property type="entry name" value="Chromo_shadow"/>
    <property type="match status" value="1"/>
</dbReference>
<dbReference type="Proteomes" id="UP001516464">
    <property type="component" value="Unassembled WGS sequence"/>
</dbReference>
<feature type="region of interest" description="Disordered" evidence="3">
    <location>
        <begin position="61"/>
        <end position="84"/>
    </location>
</feature>